<evidence type="ECO:0000256" key="5">
    <source>
        <dbReference type="ARBA" id="ARBA00022516"/>
    </source>
</evidence>
<dbReference type="HAMAP" id="MF_00388">
    <property type="entry name" value="LpxC"/>
    <property type="match status" value="1"/>
</dbReference>
<evidence type="ECO:0000313" key="13">
    <source>
        <dbReference type="EMBL" id="ADU91248.1"/>
    </source>
</evidence>
<evidence type="ECO:0000256" key="11">
    <source>
        <dbReference type="ARBA" id="ARBA00024535"/>
    </source>
</evidence>
<evidence type="ECO:0000256" key="2">
    <source>
        <dbReference type="ARBA" id="ARBA00002923"/>
    </source>
</evidence>
<dbReference type="InterPro" id="IPR004463">
    <property type="entry name" value="UDP-acyl_GlcNac_deAcase"/>
</dbReference>
<feature type="binding site" evidence="12">
    <location>
        <position position="245"/>
    </location>
    <ligand>
        <name>Zn(2+)</name>
        <dbReference type="ChEBI" id="CHEBI:29105"/>
    </ligand>
</feature>
<comment type="function">
    <text evidence="2 12">Catalyzes the hydrolysis of UDP-3-O-myristoyl-N-acetylglucosamine to form UDP-3-O-myristoylglucosamine and acetate, the committed step in lipid A biosynthesis.</text>
</comment>
<dbReference type="Pfam" id="PF03331">
    <property type="entry name" value="LpxC"/>
    <property type="match status" value="1"/>
</dbReference>
<comment type="cofactor">
    <cofactor evidence="1 12">
        <name>Zn(2+)</name>
        <dbReference type="ChEBI" id="CHEBI:29105"/>
    </cofactor>
</comment>
<gene>
    <name evidence="12" type="primary">lpxC</name>
    <name evidence="13" type="ordered locus">TEQUI_0301</name>
</gene>
<accession>A0A654KFP4</accession>
<feature type="binding site" evidence="12">
    <location>
        <position position="78"/>
    </location>
    <ligand>
        <name>Zn(2+)</name>
        <dbReference type="ChEBI" id="CHEBI:29105"/>
    </ligand>
</feature>
<protein>
    <recommendedName>
        <fullName evidence="4 12">UDP-3-O-acyl-N-acetylglucosamine deacetylase</fullName>
        <shortName evidence="12">UDP-3-O-acyl-GlcNAc deacetylase</shortName>
        <ecNumber evidence="4 12">3.5.1.108</ecNumber>
    </recommendedName>
    <alternativeName>
        <fullName evidence="12">UDP-3-O-[R-3-hydroxymyristoyl]-N-acetylglucosamine deacetylase</fullName>
    </alternativeName>
</protein>
<evidence type="ECO:0000313" key="14">
    <source>
        <dbReference type="Proteomes" id="UP000007472"/>
    </source>
</evidence>
<comment type="pathway">
    <text evidence="3 12">Glycolipid biosynthesis; lipid IV(A) biosynthesis; lipid IV(A) from (3R)-3-hydroxytetradecanoyl-[acyl-carrier-protein] and UDP-N-acetyl-alpha-D-glucosamine: step 2/6.</text>
</comment>
<dbReference type="EC" id="3.5.1.108" evidence="4 12"/>
<keyword evidence="8 12" id="KW-0378">Hydrolase</keyword>
<sequence>MIKQRSIQKVVTATGVGVHSGRRVNITLRPALPDTGIIFHRVDIPEVIDFPAKANLVGDTRMASVLKNGDYRISTVEHLMSALAGLGIDNIHVDVDAEEIPIMDGSAVTFVYLLKDAGIVEQEAPKKFIRLLKTVEVFDGEGDSRKWARLEPYEGFSLAFSIDFEHPAINSTTNFREIDFSRDSYIDQIARARTFGFANEVEMLRGVGLARGGSLDNAIVMDEYRILNSEGLRYEDEFVKHKILDAIGDLYLFGHPLLAKYTAHKSGHGLNNKLVRAVLDDSENYEVISFDEKSDIDSEKLHTIKSNFATI</sequence>
<proteinExistence type="inferred from homology"/>
<evidence type="ECO:0000256" key="8">
    <source>
        <dbReference type="ARBA" id="ARBA00022801"/>
    </source>
</evidence>
<feature type="binding site" evidence="12">
    <location>
        <position position="241"/>
    </location>
    <ligand>
        <name>Zn(2+)</name>
        <dbReference type="ChEBI" id="CHEBI:29105"/>
    </ligand>
</feature>
<dbReference type="GO" id="GO:0009245">
    <property type="term" value="P:lipid A biosynthetic process"/>
    <property type="evidence" value="ECO:0007669"/>
    <property type="project" value="UniProtKB-UniRule"/>
</dbReference>
<name>A0A654KFP4_TAYEM</name>
<dbReference type="KEGG" id="teq:TEQUI_0301"/>
<comment type="catalytic activity">
    <reaction evidence="11 12">
        <text>a UDP-3-O-[(3R)-3-hydroxyacyl]-N-acetyl-alpha-D-glucosamine + H2O = a UDP-3-O-[(3R)-3-hydroxyacyl]-alpha-D-glucosamine + acetate</text>
        <dbReference type="Rhea" id="RHEA:67816"/>
        <dbReference type="ChEBI" id="CHEBI:15377"/>
        <dbReference type="ChEBI" id="CHEBI:30089"/>
        <dbReference type="ChEBI" id="CHEBI:137740"/>
        <dbReference type="ChEBI" id="CHEBI:173225"/>
        <dbReference type="EC" id="3.5.1.108"/>
    </reaction>
</comment>
<evidence type="ECO:0000256" key="4">
    <source>
        <dbReference type="ARBA" id="ARBA00012745"/>
    </source>
</evidence>
<evidence type="ECO:0000256" key="6">
    <source>
        <dbReference type="ARBA" id="ARBA00022556"/>
    </source>
</evidence>
<dbReference type="GO" id="GO:0016020">
    <property type="term" value="C:membrane"/>
    <property type="evidence" value="ECO:0007669"/>
    <property type="project" value="GOC"/>
</dbReference>
<dbReference type="SUPFAM" id="SSF54211">
    <property type="entry name" value="Ribosomal protein S5 domain 2-like"/>
    <property type="match status" value="2"/>
</dbReference>
<reference evidence="13 14" key="1">
    <citation type="journal article" date="2011" name="J. Bacteriol.">
        <title>Genome sequence of Taylorella equigenitalis MCE9, the causative agent of contagious equine metritis.</title>
        <authorList>
            <person name="Hebert L."/>
            <person name="Moumen B."/>
            <person name="Duquesne F."/>
            <person name="Breuil M.F."/>
            <person name="Laugier C."/>
            <person name="Batto J.M."/>
            <person name="Renault P."/>
            <person name="Petry S."/>
        </authorList>
    </citation>
    <scope>NUCLEOTIDE SEQUENCE [LARGE SCALE GENOMIC DNA]</scope>
    <source>
        <strain evidence="13 14">MCE9</strain>
    </source>
</reference>
<keyword evidence="5 12" id="KW-0444">Lipid biosynthesis</keyword>
<evidence type="ECO:0000256" key="1">
    <source>
        <dbReference type="ARBA" id="ARBA00001947"/>
    </source>
</evidence>
<organism evidence="13 14">
    <name type="scientific">Taylorella equigenitalis (strain MCE9)</name>
    <dbReference type="NCBI Taxonomy" id="937774"/>
    <lineage>
        <taxon>Bacteria</taxon>
        <taxon>Pseudomonadati</taxon>
        <taxon>Pseudomonadota</taxon>
        <taxon>Betaproteobacteria</taxon>
        <taxon>Burkholderiales</taxon>
        <taxon>Alcaligenaceae</taxon>
        <taxon>Taylorella</taxon>
    </lineage>
</organism>
<keyword evidence="7 12" id="KW-0479">Metal-binding</keyword>
<dbReference type="NCBIfam" id="TIGR00325">
    <property type="entry name" value="lpxC"/>
    <property type="match status" value="1"/>
</dbReference>
<dbReference type="GO" id="GO:0046872">
    <property type="term" value="F:metal ion binding"/>
    <property type="evidence" value="ECO:0007669"/>
    <property type="project" value="UniProtKB-KW"/>
</dbReference>
<keyword evidence="10 12" id="KW-0443">Lipid metabolism</keyword>
<dbReference type="PANTHER" id="PTHR33694">
    <property type="entry name" value="UDP-3-O-ACYL-N-ACETYLGLUCOSAMINE DEACETYLASE 1, MITOCHONDRIAL-RELATED"/>
    <property type="match status" value="1"/>
</dbReference>
<dbReference type="GO" id="GO:0103117">
    <property type="term" value="F:UDP-3-O-acyl-N-acetylglucosamine deacetylase activity"/>
    <property type="evidence" value="ECO:0007669"/>
    <property type="project" value="UniProtKB-UniRule"/>
</dbReference>
<evidence type="ECO:0000256" key="9">
    <source>
        <dbReference type="ARBA" id="ARBA00022833"/>
    </source>
</evidence>
<evidence type="ECO:0000256" key="10">
    <source>
        <dbReference type="ARBA" id="ARBA00023098"/>
    </source>
</evidence>
<dbReference type="AlphaFoldDB" id="A0A654KFP4"/>
<dbReference type="InterPro" id="IPR020568">
    <property type="entry name" value="Ribosomal_Su5_D2-typ_SF"/>
</dbReference>
<evidence type="ECO:0000256" key="12">
    <source>
        <dbReference type="HAMAP-Rule" id="MF_00388"/>
    </source>
</evidence>
<evidence type="ECO:0000256" key="3">
    <source>
        <dbReference type="ARBA" id="ARBA00005002"/>
    </source>
</evidence>
<dbReference type="InterPro" id="IPR011334">
    <property type="entry name" value="UDP-acyl_GlcNac_deAcase_C"/>
</dbReference>
<keyword evidence="9 12" id="KW-0862">Zinc</keyword>
<feature type="active site" description="Proton donor" evidence="12">
    <location>
        <position position="268"/>
    </location>
</feature>
<comment type="similarity">
    <text evidence="12">Belongs to the LpxC family.</text>
</comment>
<dbReference type="InterPro" id="IPR015870">
    <property type="entry name" value="UDP-acyl_N-AcGlcN_deAcase_N"/>
</dbReference>
<dbReference type="EMBL" id="CP002456">
    <property type="protein sequence ID" value="ADU91248.1"/>
    <property type="molecule type" value="Genomic_DNA"/>
</dbReference>
<dbReference type="Gene3D" id="3.30.1700.10">
    <property type="entry name" value="lpxc deacetylase, domain 2"/>
    <property type="match status" value="1"/>
</dbReference>
<evidence type="ECO:0000256" key="7">
    <source>
        <dbReference type="ARBA" id="ARBA00022723"/>
    </source>
</evidence>
<dbReference type="Gene3D" id="3.30.230.20">
    <property type="entry name" value="lpxc deacetylase, domain 1"/>
    <property type="match status" value="1"/>
</dbReference>
<dbReference type="PANTHER" id="PTHR33694:SF1">
    <property type="entry name" value="UDP-3-O-ACYL-N-ACETYLGLUCOSAMINE DEACETYLASE 1, MITOCHONDRIAL-RELATED"/>
    <property type="match status" value="1"/>
</dbReference>
<dbReference type="Proteomes" id="UP000007472">
    <property type="component" value="Chromosome"/>
</dbReference>
<keyword evidence="6 12" id="KW-0441">Lipid A biosynthesis</keyword>
<dbReference type="UniPathway" id="UPA00359">
    <property type="reaction ID" value="UER00478"/>
</dbReference>